<keyword evidence="2" id="KW-1185">Reference proteome</keyword>
<sequence length="34" mass="4117">MIYSKIESVSKMYMKLPLVAIMGQTRYYIKEYHT</sequence>
<proteinExistence type="predicted"/>
<comment type="caution">
    <text evidence="1">The sequence shown here is derived from an EMBL/GenBank/DDBJ whole genome shotgun (WGS) entry which is preliminary data.</text>
</comment>
<reference evidence="1 2" key="1">
    <citation type="journal article" date="2013" name="Genome Announc.">
        <title>Draft Genome Sequence of Staphylococcus simulans UMC-CNS-990, Isolated from a Case of Chronic Bovine Mastitis.</title>
        <authorList>
            <person name="Calcutt M.J."/>
            <person name="Foecking M.F."/>
            <person name="Hsieh H.Y."/>
            <person name="Perry J."/>
            <person name="Stewart G.C."/>
            <person name="Middleton J.R."/>
        </authorList>
    </citation>
    <scope>NUCLEOTIDE SEQUENCE [LARGE SCALE GENOMIC DNA]</scope>
    <source>
        <strain evidence="1 2">UMC-CNS-990</strain>
    </source>
</reference>
<name>A0ABP2YUX4_STASI</name>
<organism evidence="1 2">
    <name type="scientific">Staphylococcus simulans UMC-CNS-990</name>
    <dbReference type="NCBI Taxonomy" id="1405498"/>
    <lineage>
        <taxon>Bacteria</taxon>
        <taxon>Bacillati</taxon>
        <taxon>Bacillota</taxon>
        <taxon>Bacilli</taxon>
        <taxon>Bacillales</taxon>
        <taxon>Staphylococcaceae</taxon>
        <taxon>Staphylococcus</taxon>
    </lineage>
</organism>
<evidence type="ECO:0000313" key="2">
    <source>
        <dbReference type="Proteomes" id="UP000017131"/>
    </source>
</evidence>
<gene>
    <name evidence="1" type="ORF">SSIM_03435</name>
</gene>
<protein>
    <submittedName>
        <fullName evidence="1">Uncharacterized protein</fullName>
    </submittedName>
</protein>
<evidence type="ECO:0000313" key="1">
    <source>
        <dbReference type="EMBL" id="ERS93874.1"/>
    </source>
</evidence>
<accession>A0ABP2YUX4</accession>
<dbReference type="Proteomes" id="UP000017131">
    <property type="component" value="Unassembled WGS sequence"/>
</dbReference>
<dbReference type="EMBL" id="AXDY01000003">
    <property type="protein sequence ID" value="ERS93874.1"/>
    <property type="molecule type" value="Genomic_DNA"/>
</dbReference>